<comment type="caution">
    <text evidence="1">The sequence shown here is derived from an EMBL/GenBank/DDBJ whole genome shotgun (WGS) entry which is preliminary data.</text>
</comment>
<keyword evidence="2" id="KW-1185">Reference proteome</keyword>
<sequence length="371" mass="40495">MSLVSSQRTAPESERQILDLCVDQIVHQLPPTWLASPLDSTGRSGPADADVQVRAPDGAELILHVEARRIVESRDVAGVIEKLEATSQRRSGGVGVVAARYLGPTVRNRLRAAQVSHVDATGNLWIVASSPGLFLRAQGAESDPWRGPGRPRGTLKGAAPAKVVRALLDFRRAWKIRELVEVSGASVGATYRVLEYLEAEDLVDRGSRGVVEVRSWRPLTEAWARDYDFFRAGAVSTYLAPRGLPWLLQRMADTNGPRYAVTGGLAVPADARHAQSRAAMIYVEDAPRARDLWDLRHAESGQNVLLCEAADSVAFQRSRPTIDPALGTDASVVLARPTQVAVDLMGSPGRGPEEARVLLDWMERHESAWRD</sequence>
<organism evidence="1 2">
    <name type="scientific">Cellulomonas phragmiteti</name>
    <dbReference type="NCBI Taxonomy" id="478780"/>
    <lineage>
        <taxon>Bacteria</taxon>
        <taxon>Bacillati</taxon>
        <taxon>Actinomycetota</taxon>
        <taxon>Actinomycetes</taxon>
        <taxon>Micrococcales</taxon>
        <taxon>Cellulomonadaceae</taxon>
        <taxon>Cellulomonas</taxon>
    </lineage>
</organism>
<evidence type="ECO:0000313" key="2">
    <source>
        <dbReference type="Proteomes" id="UP000614741"/>
    </source>
</evidence>
<name>A0ABQ4DR75_9CELL</name>
<reference evidence="1 2" key="1">
    <citation type="submission" date="2021-01" db="EMBL/GenBank/DDBJ databases">
        <title>Whole genome shotgun sequence of Cellulomonas phragmiteti NBRC 110785.</title>
        <authorList>
            <person name="Komaki H."/>
            <person name="Tamura T."/>
        </authorList>
    </citation>
    <scope>NUCLEOTIDE SEQUENCE [LARGE SCALE GENOMIC DNA]</scope>
    <source>
        <strain evidence="1 2">NBRC 110785</strain>
    </source>
</reference>
<protein>
    <recommendedName>
        <fullName evidence="3">HTH iclR-type domain-containing protein</fullName>
    </recommendedName>
</protein>
<gene>
    <name evidence="1" type="ORF">Cph01nite_36100</name>
</gene>
<dbReference type="Proteomes" id="UP000614741">
    <property type="component" value="Unassembled WGS sequence"/>
</dbReference>
<evidence type="ECO:0000313" key="1">
    <source>
        <dbReference type="EMBL" id="GIG41848.1"/>
    </source>
</evidence>
<dbReference type="EMBL" id="BONP01000040">
    <property type="protein sequence ID" value="GIG41848.1"/>
    <property type="molecule type" value="Genomic_DNA"/>
</dbReference>
<dbReference type="RefSeq" id="WP_203676369.1">
    <property type="nucleotide sequence ID" value="NZ_BONP01000040.1"/>
</dbReference>
<evidence type="ECO:0008006" key="3">
    <source>
        <dbReference type="Google" id="ProtNLM"/>
    </source>
</evidence>
<proteinExistence type="predicted"/>
<accession>A0ABQ4DR75</accession>